<dbReference type="SMART" id="SM00531">
    <property type="entry name" value="TFIIE"/>
    <property type="match status" value="1"/>
</dbReference>
<evidence type="ECO:0000256" key="3">
    <source>
        <dbReference type="ARBA" id="ARBA00023163"/>
    </source>
</evidence>
<name>A0A9P4Q0A4_9PEZI</name>
<reference evidence="7" key="1">
    <citation type="journal article" date="2020" name="Stud. Mycol.">
        <title>101 Dothideomycetes genomes: a test case for predicting lifestyles and emergence of pathogens.</title>
        <authorList>
            <person name="Haridas S."/>
            <person name="Albert R."/>
            <person name="Binder M."/>
            <person name="Bloem J."/>
            <person name="Labutti K."/>
            <person name="Salamov A."/>
            <person name="Andreopoulos B."/>
            <person name="Baker S."/>
            <person name="Barry K."/>
            <person name="Bills G."/>
            <person name="Bluhm B."/>
            <person name="Cannon C."/>
            <person name="Castanera R."/>
            <person name="Culley D."/>
            <person name="Daum C."/>
            <person name="Ezra D."/>
            <person name="Gonzalez J."/>
            <person name="Henrissat B."/>
            <person name="Kuo A."/>
            <person name="Liang C."/>
            <person name="Lipzen A."/>
            <person name="Lutzoni F."/>
            <person name="Magnuson J."/>
            <person name="Mondo S."/>
            <person name="Nolan M."/>
            <person name="Ohm R."/>
            <person name="Pangilinan J."/>
            <person name="Park H.-J."/>
            <person name="Ramirez L."/>
            <person name="Alfaro M."/>
            <person name="Sun H."/>
            <person name="Tritt A."/>
            <person name="Yoshinaga Y."/>
            <person name="Zwiers L.-H."/>
            <person name="Turgeon B."/>
            <person name="Goodwin S."/>
            <person name="Spatafora J."/>
            <person name="Crous P."/>
            <person name="Grigoriev I."/>
        </authorList>
    </citation>
    <scope>NUCLEOTIDE SEQUENCE</scope>
    <source>
        <strain evidence="7">CBS 116435</strain>
    </source>
</reference>
<dbReference type="Proteomes" id="UP000799441">
    <property type="component" value="Unassembled WGS sequence"/>
</dbReference>
<feature type="coiled-coil region" evidence="4">
    <location>
        <begin position="259"/>
        <end position="286"/>
    </location>
</feature>
<keyword evidence="3" id="KW-0804">Transcription</keyword>
<evidence type="ECO:0000256" key="4">
    <source>
        <dbReference type="SAM" id="Coils"/>
    </source>
</evidence>
<dbReference type="OrthoDB" id="361102at2759"/>
<dbReference type="InterPro" id="IPR013083">
    <property type="entry name" value="Znf_RING/FYVE/PHD"/>
</dbReference>
<dbReference type="InterPro" id="IPR002853">
    <property type="entry name" value="TFIIE_asu"/>
</dbReference>
<keyword evidence="4" id="KW-0175">Coiled coil</keyword>
<dbReference type="InterPro" id="IPR024550">
    <property type="entry name" value="TFIIEa/SarR/Rpc3_HTH_dom"/>
</dbReference>
<evidence type="ECO:0000256" key="5">
    <source>
        <dbReference type="SAM" id="MobiDB-lite"/>
    </source>
</evidence>
<feature type="region of interest" description="Disordered" evidence="5">
    <location>
        <begin position="316"/>
        <end position="477"/>
    </location>
</feature>
<dbReference type="Pfam" id="PF02002">
    <property type="entry name" value="TFIIE_alpha"/>
    <property type="match status" value="1"/>
</dbReference>
<feature type="domain" description="HTH TFE/IIEalpha-type" evidence="6">
    <location>
        <begin position="5"/>
        <end position="112"/>
    </location>
</feature>
<dbReference type="AlphaFoldDB" id="A0A9P4Q0A4"/>
<dbReference type="SUPFAM" id="SSF57783">
    <property type="entry name" value="Zinc beta-ribbon"/>
    <property type="match status" value="1"/>
</dbReference>
<dbReference type="InterPro" id="IPR039997">
    <property type="entry name" value="TFE"/>
</dbReference>
<sequence>MADLATTLIRVVARSFYTTEHILVVEALILHSTLSDLDLAHVLGMQPKSLRKLCGRLREDGLISVQTRAEKRTDDVPSYYPNSHGKDGKPRERLTNRDWYYLNYHRAIDSIKWRMHKLNRHVESLGAPTTEKKDLRCPRCKAEYTELEAMDKLDDMTGEFACHRCGGILIAVEEDERANENEMMKRLNVQFAKLLDLLRDIDSAAVPENDFETALSKQRVVERGADNPGARTQVVDLPNRNMASAKGLEMKPEKVAVNLQDEETVKRETEEQEARLQREKEAKQNALPEWISRSTIDGAMTVSGAKEERERLARQAHLGDATSNGDIKEEKKPVASSGGDDDVMAAYWEELARAKEREAAEEEEDDEEEDDDEDDFQDVNISGGGGANSAKGAAGSAFVVPSGNATPGLETSASTPAGAVSSSATDDEPEAKRRRIDHPPTSSTISNGIKADSKAVEDTPAASDEDEDDDGLEFENV</sequence>
<dbReference type="EMBL" id="MU003828">
    <property type="protein sequence ID" value="KAF2718217.1"/>
    <property type="molecule type" value="Genomic_DNA"/>
</dbReference>
<protein>
    <recommendedName>
        <fullName evidence="6">HTH TFE/IIEalpha-type domain-containing protein</fullName>
    </recommendedName>
</protein>
<comment type="caution">
    <text evidence="7">The sequence shown here is derived from an EMBL/GenBank/DDBJ whole genome shotgun (WGS) entry which is preliminary data.</text>
</comment>
<evidence type="ECO:0000256" key="2">
    <source>
        <dbReference type="ARBA" id="ARBA00023015"/>
    </source>
</evidence>
<comment type="similarity">
    <text evidence="1">Belongs to the TFIIE alpha subunit family.</text>
</comment>
<feature type="compositionally biased region" description="Low complexity" evidence="5">
    <location>
        <begin position="388"/>
        <end position="397"/>
    </location>
</feature>
<evidence type="ECO:0000313" key="8">
    <source>
        <dbReference type="Proteomes" id="UP000799441"/>
    </source>
</evidence>
<accession>A0A9P4Q0A4</accession>
<evidence type="ECO:0000256" key="1">
    <source>
        <dbReference type="ARBA" id="ARBA00008947"/>
    </source>
</evidence>
<dbReference type="InterPro" id="IPR017919">
    <property type="entry name" value="TFIIE/TFIIEa_HTH"/>
</dbReference>
<evidence type="ECO:0000313" key="7">
    <source>
        <dbReference type="EMBL" id="KAF2718217.1"/>
    </source>
</evidence>
<dbReference type="PROSITE" id="PS51344">
    <property type="entry name" value="HTH_TFE_IIE"/>
    <property type="match status" value="1"/>
</dbReference>
<keyword evidence="2" id="KW-0805">Transcription regulation</keyword>
<proteinExistence type="inferred from homology"/>
<feature type="compositionally biased region" description="Acidic residues" evidence="5">
    <location>
        <begin position="359"/>
        <end position="377"/>
    </location>
</feature>
<evidence type="ECO:0000259" key="6">
    <source>
        <dbReference type="PROSITE" id="PS51344"/>
    </source>
</evidence>
<organism evidence="7 8">
    <name type="scientific">Polychaeton citri CBS 116435</name>
    <dbReference type="NCBI Taxonomy" id="1314669"/>
    <lineage>
        <taxon>Eukaryota</taxon>
        <taxon>Fungi</taxon>
        <taxon>Dikarya</taxon>
        <taxon>Ascomycota</taxon>
        <taxon>Pezizomycotina</taxon>
        <taxon>Dothideomycetes</taxon>
        <taxon>Dothideomycetidae</taxon>
        <taxon>Capnodiales</taxon>
        <taxon>Capnodiaceae</taxon>
        <taxon>Polychaeton</taxon>
    </lineage>
</organism>
<dbReference type="GO" id="GO:0005673">
    <property type="term" value="C:transcription factor TFIIE complex"/>
    <property type="evidence" value="ECO:0007669"/>
    <property type="project" value="TreeGrafter"/>
</dbReference>
<feature type="compositionally biased region" description="Polar residues" evidence="5">
    <location>
        <begin position="403"/>
        <end position="424"/>
    </location>
</feature>
<dbReference type="GO" id="GO:0006367">
    <property type="term" value="P:transcription initiation at RNA polymerase II promoter"/>
    <property type="evidence" value="ECO:0007669"/>
    <property type="project" value="InterPro"/>
</dbReference>
<dbReference type="PANTHER" id="PTHR13097:SF7">
    <property type="entry name" value="GENERAL TRANSCRIPTION FACTOR IIE SUBUNIT 1"/>
    <property type="match status" value="1"/>
</dbReference>
<feature type="compositionally biased region" description="Acidic residues" evidence="5">
    <location>
        <begin position="463"/>
        <end position="477"/>
    </location>
</feature>
<dbReference type="PANTHER" id="PTHR13097">
    <property type="entry name" value="TRANSCRIPTION INITIATION FACTOR IIE, ALPHA SUBUNIT"/>
    <property type="match status" value="1"/>
</dbReference>
<dbReference type="SUPFAM" id="SSF46785">
    <property type="entry name" value="Winged helix' DNA-binding domain"/>
    <property type="match status" value="1"/>
</dbReference>
<dbReference type="InterPro" id="IPR036390">
    <property type="entry name" value="WH_DNA-bd_sf"/>
</dbReference>
<dbReference type="Gene3D" id="3.30.40.10">
    <property type="entry name" value="Zinc/RING finger domain, C3HC4 (zinc finger)"/>
    <property type="match status" value="1"/>
</dbReference>
<gene>
    <name evidence="7" type="ORF">K431DRAFT_287838</name>
</gene>
<keyword evidence="8" id="KW-1185">Reference proteome</keyword>